<keyword evidence="2 5" id="KW-0812">Transmembrane</keyword>
<comment type="caution">
    <text evidence="6">The sequence shown here is derived from an EMBL/GenBank/DDBJ whole genome shotgun (WGS) entry which is preliminary data.</text>
</comment>
<dbReference type="PANTHER" id="PTHR43847">
    <property type="entry name" value="BLL3993 PROTEIN"/>
    <property type="match status" value="1"/>
</dbReference>
<feature type="transmembrane region" description="Helical" evidence="5">
    <location>
        <begin position="79"/>
        <end position="97"/>
    </location>
</feature>
<dbReference type="InterPro" id="IPR052527">
    <property type="entry name" value="Metal_cation-efflux_comp"/>
</dbReference>
<dbReference type="GO" id="GO:0012505">
    <property type="term" value="C:endomembrane system"/>
    <property type="evidence" value="ECO:0007669"/>
    <property type="project" value="UniProtKB-SubCell"/>
</dbReference>
<proteinExistence type="predicted"/>
<dbReference type="EMBL" id="BANB01000641">
    <property type="protein sequence ID" value="GAN78134.1"/>
    <property type="molecule type" value="Genomic_DNA"/>
</dbReference>
<reference evidence="6 7" key="1">
    <citation type="submission" date="2012-11" db="EMBL/GenBank/DDBJ databases">
        <title>Whole genome sequence of Acidisphaera rubrifaciens HS-AP3.</title>
        <authorList>
            <person name="Azuma Y."/>
            <person name="Higashiura N."/>
            <person name="Hirakawa H."/>
            <person name="Matsushita K."/>
        </authorList>
    </citation>
    <scope>NUCLEOTIDE SEQUENCE [LARGE SCALE GENOMIC DNA]</scope>
    <source>
        <strain evidence="6 7">HS-AP3</strain>
    </source>
</reference>
<evidence type="ECO:0000313" key="6">
    <source>
        <dbReference type="EMBL" id="GAN78134.1"/>
    </source>
</evidence>
<organism evidence="6 7">
    <name type="scientific">Acidisphaera rubrifaciens HS-AP3</name>
    <dbReference type="NCBI Taxonomy" id="1231350"/>
    <lineage>
        <taxon>Bacteria</taxon>
        <taxon>Pseudomonadati</taxon>
        <taxon>Pseudomonadota</taxon>
        <taxon>Alphaproteobacteria</taxon>
        <taxon>Acetobacterales</taxon>
        <taxon>Acetobacteraceae</taxon>
        <taxon>Acidisphaera</taxon>
    </lineage>
</organism>
<dbReference type="Proteomes" id="UP000032680">
    <property type="component" value="Unassembled WGS sequence"/>
</dbReference>
<protein>
    <submittedName>
        <fullName evidence="6">S-isoprenylcysteine methyltransferase</fullName>
    </submittedName>
</protein>
<keyword evidence="7" id="KW-1185">Reference proteome</keyword>
<feature type="transmembrane region" description="Helical" evidence="5">
    <location>
        <begin position="161"/>
        <end position="185"/>
    </location>
</feature>
<dbReference type="GO" id="GO:0032259">
    <property type="term" value="P:methylation"/>
    <property type="evidence" value="ECO:0007669"/>
    <property type="project" value="UniProtKB-KW"/>
</dbReference>
<evidence type="ECO:0000256" key="5">
    <source>
        <dbReference type="SAM" id="Phobius"/>
    </source>
</evidence>
<dbReference type="GO" id="GO:0008168">
    <property type="term" value="F:methyltransferase activity"/>
    <property type="evidence" value="ECO:0007669"/>
    <property type="project" value="UniProtKB-KW"/>
</dbReference>
<keyword evidence="6" id="KW-0808">Transferase</keyword>
<accession>A0A0D6PBA5</accession>
<keyword evidence="3 5" id="KW-1133">Transmembrane helix</keyword>
<dbReference type="InterPro" id="IPR007318">
    <property type="entry name" value="Phopholipid_MeTrfase"/>
</dbReference>
<evidence type="ECO:0000256" key="1">
    <source>
        <dbReference type="ARBA" id="ARBA00004127"/>
    </source>
</evidence>
<dbReference type="RefSeq" id="WP_048862563.1">
    <property type="nucleotide sequence ID" value="NZ_BANB01000641.1"/>
</dbReference>
<sequence length="225" mass="23696">MATLAVRAYRGLAVTLVLMALAVFVAAGTTDYWQAWVFLAVYGAVTAGLTAQALKRDPALVRRRMKGGMRAETAPRQKIIMACASVFFVALLVVPAAVRRAGGPMLPAWAALAGDALVVAGVAGVGAVFRANSHAAATIQVEAGQRVVDTGPYARVRHPMYAAALVMLAGFPLALGSAWGLLPLIPLAAVVNWRLVEEERFLAGGLPGYAAYAARVRWRLLPGVY</sequence>
<keyword evidence="4 5" id="KW-0472">Membrane</keyword>
<keyword evidence="6" id="KW-0489">Methyltransferase</keyword>
<dbReference type="OrthoDB" id="7203053at2"/>
<dbReference type="Pfam" id="PF04191">
    <property type="entry name" value="PEMT"/>
    <property type="match status" value="1"/>
</dbReference>
<feature type="transmembrane region" description="Helical" evidence="5">
    <location>
        <begin position="12"/>
        <end position="29"/>
    </location>
</feature>
<evidence type="ECO:0000256" key="2">
    <source>
        <dbReference type="ARBA" id="ARBA00022692"/>
    </source>
</evidence>
<feature type="transmembrane region" description="Helical" evidence="5">
    <location>
        <begin position="109"/>
        <end position="129"/>
    </location>
</feature>
<evidence type="ECO:0000256" key="3">
    <source>
        <dbReference type="ARBA" id="ARBA00022989"/>
    </source>
</evidence>
<name>A0A0D6PBA5_9PROT</name>
<dbReference type="PANTHER" id="PTHR43847:SF1">
    <property type="entry name" value="BLL3993 PROTEIN"/>
    <property type="match status" value="1"/>
</dbReference>
<feature type="transmembrane region" description="Helical" evidence="5">
    <location>
        <begin position="35"/>
        <end position="54"/>
    </location>
</feature>
<dbReference type="AlphaFoldDB" id="A0A0D6PBA5"/>
<comment type="subcellular location">
    <subcellularLocation>
        <location evidence="1">Endomembrane system</location>
        <topology evidence="1">Multi-pass membrane protein</topology>
    </subcellularLocation>
</comment>
<evidence type="ECO:0000313" key="7">
    <source>
        <dbReference type="Proteomes" id="UP000032680"/>
    </source>
</evidence>
<evidence type="ECO:0000256" key="4">
    <source>
        <dbReference type="ARBA" id="ARBA00023136"/>
    </source>
</evidence>
<gene>
    <name evidence="6" type="ORF">Asru_0641_03</name>
</gene>
<dbReference type="Gene3D" id="1.20.120.1630">
    <property type="match status" value="1"/>
</dbReference>